<feature type="region of interest" description="Disordered" evidence="5">
    <location>
        <begin position="59"/>
        <end position="88"/>
    </location>
</feature>
<sequence length="106" mass="11516">MEIDLNSLSRSELEALITNAKKALSTLAERERQAALDAAEEAARAHGFSLKELTGIAPAKAKTRGKVPPKYRNPQDPSATWSGRGRKPQWINDAEAAGTDIAEFEI</sequence>
<keyword evidence="8" id="KW-1185">Reference proteome</keyword>
<dbReference type="InterPro" id="IPR027444">
    <property type="entry name" value="H-NS_C_dom"/>
</dbReference>
<dbReference type="GO" id="GO:0001217">
    <property type="term" value="F:DNA-binding transcription repressor activity"/>
    <property type="evidence" value="ECO:0007669"/>
    <property type="project" value="TreeGrafter"/>
</dbReference>
<dbReference type="Proteomes" id="UP000199382">
    <property type="component" value="Unassembled WGS sequence"/>
</dbReference>
<dbReference type="GO" id="GO:0000976">
    <property type="term" value="F:transcription cis-regulatory region binding"/>
    <property type="evidence" value="ECO:0007669"/>
    <property type="project" value="TreeGrafter"/>
</dbReference>
<dbReference type="AlphaFoldDB" id="A0A1G9A4R1"/>
<evidence type="ECO:0000313" key="7">
    <source>
        <dbReference type="EMBL" id="SDK22221.1"/>
    </source>
</evidence>
<dbReference type="Gene3D" id="4.10.430.10">
    <property type="entry name" value="Histone-like protein H-NS, C-terminal domain"/>
    <property type="match status" value="1"/>
</dbReference>
<dbReference type="Pfam" id="PF00816">
    <property type="entry name" value="Histone_HNS"/>
    <property type="match status" value="1"/>
</dbReference>
<dbReference type="GO" id="GO:0003681">
    <property type="term" value="F:bent DNA binding"/>
    <property type="evidence" value="ECO:0007669"/>
    <property type="project" value="TreeGrafter"/>
</dbReference>
<dbReference type="GO" id="GO:0032993">
    <property type="term" value="C:protein-DNA complex"/>
    <property type="evidence" value="ECO:0007669"/>
    <property type="project" value="TreeGrafter"/>
</dbReference>
<dbReference type="SMART" id="SM00528">
    <property type="entry name" value="HNS"/>
    <property type="match status" value="1"/>
</dbReference>
<evidence type="ECO:0000256" key="3">
    <source>
        <dbReference type="ARBA" id="ARBA00022490"/>
    </source>
</evidence>
<comment type="subcellular location">
    <subcellularLocation>
        <location evidence="1">Cytoplasm</location>
        <location evidence="1">Nucleoid</location>
    </subcellularLocation>
</comment>
<evidence type="ECO:0000259" key="6">
    <source>
        <dbReference type="SMART" id="SM00528"/>
    </source>
</evidence>
<dbReference type="STRING" id="571298.SAMN04488026_103432"/>
<dbReference type="GO" id="GO:0009295">
    <property type="term" value="C:nucleoid"/>
    <property type="evidence" value="ECO:0007669"/>
    <property type="project" value="UniProtKB-SubCell"/>
</dbReference>
<dbReference type="InterPro" id="IPR037150">
    <property type="entry name" value="H-NS_C_dom_sf"/>
</dbReference>
<comment type="similarity">
    <text evidence="2">Belongs to the histone-like protein H-NS family.</text>
</comment>
<evidence type="ECO:0000256" key="1">
    <source>
        <dbReference type="ARBA" id="ARBA00004453"/>
    </source>
</evidence>
<reference evidence="7 8" key="1">
    <citation type="submission" date="2016-10" db="EMBL/GenBank/DDBJ databases">
        <authorList>
            <person name="de Groot N.N."/>
        </authorList>
    </citation>
    <scope>NUCLEOTIDE SEQUENCE [LARGE SCALE GENOMIC DNA]</scope>
    <source>
        <strain evidence="7 8">DSM 25294</strain>
    </source>
</reference>
<dbReference type="PANTHER" id="PTHR38097">
    <property type="match status" value="1"/>
</dbReference>
<gene>
    <name evidence="7" type="ORF">SAMN04488026_103432</name>
</gene>
<dbReference type="PANTHER" id="PTHR38097:SF2">
    <property type="entry name" value="DNA-BINDING PROTEIN STPA"/>
    <property type="match status" value="1"/>
</dbReference>
<keyword evidence="3" id="KW-0963">Cytoplasm</keyword>
<name>A0A1G9A4R1_9RHOB</name>
<dbReference type="RefSeq" id="WP_093158177.1">
    <property type="nucleotide sequence ID" value="NZ_FNEK01000034.1"/>
</dbReference>
<dbReference type="EMBL" id="FNEK01000034">
    <property type="protein sequence ID" value="SDK22221.1"/>
    <property type="molecule type" value="Genomic_DNA"/>
</dbReference>
<proteinExistence type="inferred from homology"/>
<feature type="domain" description="DNA-binding protein H-NS-like C-terminal" evidence="6">
    <location>
        <begin position="61"/>
        <end position="106"/>
    </location>
</feature>
<dbReference type="GO" id="GO:0005829">
    <property type="term" value="C:cytosol"/>
    <property type="evidence" value="ECO:0007669"/>
    <property type="project" value="TreeGrafter"/>
</dbReference>
<evidence type="ECO:0000313" key="8">
    <source>
        <dbReference type="Proteomes" id="UP000199382"/>
    </source>
</evidence>
<protein>
    <submittedName>
        <fullName evidence="7">DNA-binding protein H-NS</fullName>
    </submittedName>
</protein>
<accession>A0A1G9A4R1</accession>
<evidence type="ECO:0000256" key="4">
    <source>
        <dbReference type="ARBA" id="ARBA00023125"/>
    </source>
</evidence>
<keyword evidence="4 7" id="KW-0238">DNA-binding</keyword>
<organism evidence="7 8">
    <name type="scientific">Aliiruegeria lutimaris</name>
    <dbReference type="NCBI Taxonomy" id="571298"/>
    <lineage>
        <taxon>Bacteria</taxon>
        <taxon>Pseudomonadati</taxon>
        <taxon>Pseudomonadota</taxon>
        <taxon>Alphaproteobacteria</taxon>
        <taxon>Rhodobacterales</taxon>
        <taxon>Roseobacteraceae</taxon>
        <taxon>Aliiruegeria</taxon>
    </lineage>
</organism>
<dbReference type="GO" id="GO:0003680">
    <property type="term" value="F:minor groove of adenine-thymine-rich DNA binding"/>
    <property type="evidence" value="ECO:0007669"/>
    <property type="project" value="TreeGrafter"/>
</dbReference>
<dbReference type="OrthoDB" id="5297879at2"/>
<dbReference type="SUPFAM" id="SSF81273">
    <property type="entry name" value="H-NS histone-like proteins"/>
    <property type="match status" value="1"/>
</dbReference>
<evidence type="ECO:0000256" key="5">
    <source>
        <dbReference type="SAM" id="MobiDB-lite"/>
    </source>
</evidence>
<evidence type="ECO:0000256" key="2">
    <source>
        <dbReference type="ARBA" id="ARBA00010610"/>
    </source>
</evidence>